<accession>A0A164XA26</accession>
<dbReference type="EMBL" id="KV419400">
    <property type="protein sequence ID" value="KZS95770.1"/>
    <property type="molecule type" value="Genomic_DNA"/>
</dbReference>
<name>A0A164XA26_9AGAM</name>
<dbReference type="AlphaFoldDB" id="A0A164XA26"/>
<evidence type="ECO:0008006" key="3">
    <source>
        <dbReference type="Google" id="ProtNLM"/>
    </source>
</evidence>
<keyword evidence="2" id="KW-1185">Reference proteome</keyword>
<protein>
    <recommendedName>
        <fullName evidence="3">F-box domain-containing protein</fullName>
    </recommendedName>
</protein>
<proteinExistence type="predicted"/>
<reference evidence="1 2" key="1">
    <citation type="journal article" date="2016" name="Mol. Biol. Evol.">
        <title>Comparative Genomics of Early-Diverging Mushroom-Forming Fungi Provides Insights into the Origins of Lignocellulose Decay Capabilities.</title>
        <authorList>
            <person name="Nagy L.G."/>
            <person name="Riley R."/>
            <person name="Tritt A."/>
            <person name="Adam C."/>
            <person name="Daum C."/>
            <person name="Floudas D."/>
            <person name="Sun H."/>
            <person name="Yadav J.S."/>
            <person name="Pangilinan J."/>
            <person name="Larsson K.H."/>
            <person name="Matsuura K."/>
            <person name="Barry K."/>
            <person name="Labutti K."/>
            <person name="Kuo R."/>
            <person name="Ohm R.A."/>
            <person name="Bhattacharya S.S."/>
            <person name="Shirouzu T."/>
            <person name="Yoshinaga Y."/>
            <person name="Martin F.M."/>
            <person name="Grigoriev I.V."/>
            <person name="Hibbett D.S."/>
        </authorList>
    </citation>
    <scope>NUCLEOTIDE SEQUENCE [LARGE SCALE GENOMIC DNA]</scope>
    <source>
        <strain evidence="1 2">HHB9708</strain>
    </source>
</reference>
<evidence type="ECO:0000313" key="2">
    <source>
        <dbReference type="Proteomes" id="UP000076722"/>
    </source>
</evidence>
<organism evidence="1 2">
    <name type="scientific">Sistotremastrum niveocremeum HHB9708</name>
    <dbReference type="NCBI Taxonomy" id="1314777"/>
    <lineage>
        <taxon>Eukaryota</taxon>
        <taxon>Fungi</taxon>
        <taxon>Dikarya</taxon>
        <taxon>Basidiomycota</taxon>
        <taxon>Agaricomycotina</taxon>
        <taxon>Agaricomycetes</taxon>
        <taxon>Sistotremastrales</taxon>
        <taxon>Sistotremastraceae</taxon>
        <taxon>Sertulicium</taxon>
        <taxon>Sertulicium niveocremeum</taxon>
    </lineage>
</organism>
<dbReference type="Gene3D" id="3.80.10.10">
    <property type="entry name" value="Ribonuclease Inhibitor"/>
    <property type="match status" value="1"/>
</dbReference>
<dbReference type="SUPFAM" id="SSF52047">
    <property type="entry name" value="RNI-like"/>
    <property type="match status" value="1"/>
</dbReference>
<gene>
    <name evidence="1" type="ORF">SISNIDRAFT_464105</name>
</gene>
<dbReference type="InterPro" id="IPR032675">
    <property type="entry name" value="LRR_dom_sf"/>
</dbReference>
<sequence>MAFARTPAELLQKIIAEYMEDEAIFASPSHRLQHTVRLGLINRRLRAFTLSIPSIWQTIYLQWPIEAVEEYLRRAQYSGISLYLDTFHGADDQKKADAKRQSWAIILRDHMTAFESLDIHIRTAACGKALSMALETPAPNLKTFHLDLGKFDITRKLFSLQAPNLQTVHLNTRLAWDLAPFTSLSSVTLTVCQENSRKILAMLPTMDQLSALSLTGTNNTTDIPFPRHPHSIVLPPCQILKLKNMTSLSTRRLMSTVDLPQLQALEINEIVAMSDLESVPTTIPDAFAAISGPIVDPESLSIEIYHERVIIRTDGTPSISYTSDWRFLSKPARGDQRILDTIAAMIDSVSNTLQVAYMYLELPPPSMFDDLDLMILFFRVFRDYPLISTLELSGHVDQALFAIDAGGTLLDLSYLKLSNLVPGAMQIFRDMVENLQLRRGFELHIE</sequence>
<dbReference type="Proteomes" id="UP000076722">
    <property type="component" value="Unassembled WGS sequence"/>
</dbReference>
<evidence type="ECO:0000313" key="1">
    <source>
        <dbReference type="EMBL" id="KZS95770.1"/>
    </source>
</evidence>